<dbReference type="SUPFAM" id="SSF50129">
    <property type="entry name" value="GroES-like"/>
    <property type="match status" value="1"/>
</dbReference>
<keyword evidence="9" id="KW-1185">Reference proteome</keyword>
<gene>
    <name evidence="8" type="ORF">GCM10007359_19750</name>
</gene>
<protein>
    <submittedName>
        <fullName evidence="8">L-idonate 5-dehydrogenase</fullName>
    </submittedName>
</protein>
<dbReference type="PANTHER" id="PTHR43161:SF9">
    <property type="entry name" value="SORBITOL DEHYDROGENASE"/>
    <property type="match status" value="1"/>
</dbReference>
<evidence type="ECO:0000256" key="1">
    <source>
        <dbReference type="ARBA" id="ARBA00001947"/>
    </source>
</evidence>
<comment type="cofactor">
    <cofactor evidence="1">
        <name>Zn(2+)</name>
        <dbReference type="ChEBI" id="CHEBI:29105"/>
    </cofactor>
</comment>
<organism evidence="8 9">
    <name type="scientific">Rothia aerolata</name>
    <dbReference type="NCBI Taxonomy" id="1812262"/>
    <lineage>
        <taxon>Bacteria</taxon>
        <taxon>Bacillati</taxon>
        <taxon>Actinomycetota</taxon>
        <taxon>Actinomycetes</taxon>
        <taxon>Micrococcales</taxon>
        <taxon>Micrococcaceae</taxon>
        <taxon>Rothia</taxon>
    </lineage>
</organism>
<dbReference type="InterPro" id="IPR011032">
    <property type="entry name" value="GroES-like_sf"/>
</dbReference>
<accession>A0A917IVR1</accession>
<dbReference type="InterPro" id="IPR013154">
    <property type="entry name" value="ADH-like_N"/>
</dbReference>
<proteinExistence type="inferred from homology"/>
<dbReference type="Pfam" id="PF00107">
    <property type="entry name" value="ADH_zinc_N"/>
    <property type="match status" value="1"/>
</dbReference>
<evidence type="ECO:0000256" key="3">
    <source>
        <dbReference type="ARBA" id="ARBA00022723"/>
    </source>
</evidence>
<dbReference type="EMBL" id="BMDC01000004">
    <property type="protein sequence ID" value="GGH65968.1"/>
    <property type="molecule type" value="Genomic_DNA"/>
</dbReference>
<keyword evidence="5" id="KW-0560">Oxidoreductase</keyword>
<evidence type="ECO:0000313" key="9">
    <source>
        <dbReference type="Proteomes" id="UP000600171"/>
    </source>
</evidence>
<dbReference type="Gene3D" id="3.90.180.10">
    <property type="entry name" value="Medium-chain alcohol dehydrogenases, catalytic domain"/>
    <property type="match status" value="1"/>
</dbReference>
<evidence type="ECO:0000259" key="6">
    <source>
        <dbReference type="Pfam" id="PF00107"/>
    </source>
</evidence>
<evidence type="ECO:0000313" key="8">
    <source>
        <dbReference type="EMBL" id="GGH65968.1"/>
    </source>
</evidence>
<dbReference type="RefSeq" id="WP_188360210.1">
    <property type="nucleotide sequence ID" value="NZ_BMDC01000004.1"/>
</dbReference>
<evidence type="ECO:0000256" key="5">
    <source>
        <dbReference type="ARBA" id="ARBA00023002"/>
    </source>
</evidence>
<feature type="domain" description="Alcohol dehydrogenase-like N-terminal" evidence="7">
    <location>
        <begin position="35"/>
        <end position="152"/>
    </location>
</feature>
<name>A0A917IVR1_9MICC</name>
<reference evidence="8 9" key="1">
    <citation type="journal article" date="2014" name="Int. J. Syst. Evol. Microbiol.">
        <title>Complete genome sequence of Corynebacterium casei LMG S-19264T (=DSM 44701T), isolated from a smear-ripened cheese.</title>
        <authorList>
            <consortium name="US DOE Joint Genome Institute (JGI-PGF)"/>
            <person name="Walter F."/>
            <person name="Albersmeier A."/>
            <person name="Kalinowski J."/>
            <person name="Ruckert C."/>
        </authorList>
    </citation>
    <scope>NUCLEOTIDE SEQUENCE [LARGE SCALE GENOMIC DNA]</scope>
    <source>
        <strain evidence="8 9">CCM 8669</strain>
    </source>
</reference>
<dbReference type="InterPro" id="IPR013149">
    <property type="entry name" value="ADH-like_C"/>
</dbReference>
<dbReference type="PANTHER" id="PTHR43161">
    <property type="entry name" value="SORBITOL DEHYDROGENASE"/>
    <property type="match status" value="1"/>
</dbReference>
<comment type="similarity">
    <text evidence="2">Belongs to the zinc-containing alcohol dehydrogenase family.</text>
</comment>
<evidence type="ECO:0000256" key="2">
    <source>
        <dbReference type="ARBA" id="ARBA00008072"/>
    </source>
</evidence>
<evidence type="ECO:0000256" key="4">
    <source>
        <dbReference type="ARBA" id="ARBA00022833"/>
    </source>
</evidence>
<feature type="domain" description="Alcohol dehydrogenase-like C-terminal" evidence="6">
    <location>
        <begin position="191"/>
        <end position="310"/>
    </location>
</feature>
<dbReference type="GO" id="GO:0046872">
    <property type="term" value="F:metal ion binding"/>
    <property type="evidence" value="ECO:0007669"/>
    <property type="project" value="UniProtKB-KW"/>
</dbReference>
<evidence type="ECO:0000259" key="7">
    <source>
        <dbReference type="Pfam" id="PF08240"/>
    </source>
</evidence>
<sequence>MSSKVPTNTRAVQIIPEDGNRRLAVVDLEVPAPAANQAVVRIAYGGICGSDLGYWLKGAAGVSILKHPMILGHEVVGTVVVAAADGSGPAEGALVAVHPATPHEVEGIRYPASSPNLAPGSTYLGSAAQDPHTEGAFSQHAVFEARMLRELPAGLSLRAAALAEPAAVAFHAVERAGDLAGKEVLVIGSGPIGALVIAAAKRAGATKITATDLFDSALDRARELGANQVFKAPTNEEIAKVQADVVFESSGSKFGLDSALNGVVRGGRVMMVGMLPPGEQPVNMSLAIARELELHGCFRFNGEIDDVLTALADGSLFVDPVVSHVMPFEEAVTAFEIAKDSSQSCKVLLEF</sequence>
<dbReference type="Proteomes" id="UP000600171">
    <property type="component" value="Unassembled WGS sequence"/>
</dbReference>
<keyword evidence="4" id="KW-0862">Zinc</keyword>
<dbReference type="AlphaFoldDB" id="A0A917IVR1"/>
<dbReference type="Pfam" id="PF08240">
    <property type="entry name" value="ADH_N"/>
    <property type="match status" value="1"/>
</dbReference>
<dbReference type="GO" id="GO:0016491">
    <property type="term" value="F:oxidoreductase activity"/>
    <property type="evidence" value="ECO:0007669"/>
    <property type="project" value="UniProtKB-KW"/>
</dbReference>
<dbReference type="SUPFAM" id="SSF51735">
    <property type="entry name" value="NAD(P)-binding Rossmann-fold domains"/>
    <property type="match status" value="1"/>
</dbReference>
<dbReference type="InterPro" id="IPR036291">
    <property type="entry name" value="NAD(P)-bd_dom_sf"/>
</dbReference>
<keyword evidence="3" id="KW-0479">Metal-binding</keyword>
<dbReference type="Gene3D" id="3.40.50.720">
    <property type="entry name" value="NAD(P)-binding Rossmann-like Domain"/>
    <property type="match status" value="1"/>
</dbReference>
<comment type="caution">
    <text evidence="8">The sequence shown here is derived from an EMBL/GenBank/DDBJ whole genome shotgun (WGS) entry which is preliminary data.</text>
</comment>